<dbReference type="Pfam" id="PF13339">
    <property type="entry name" value="AATF-Che1"/>
    <property type="match status" value="1"/>
</dbReference>
<feature type="region of interest" description="Disordered" evidence="3">
    <location>
        <begin position="460"/>
        <end position="490"/>
    </location>
</feature>
<feature type="domain" description="AATF leucine zipper-containing" evidence="5">
    <location>
        <begin position="182"/>
        <end position="304"/>
    </location>
</feature>
<evidence type="ECO:0000259" key="4">
    <source>
        <dbReference type="Pfam" id="PF08164"/>
    </source>
</evidence>
<dbReference type="Proteomes" id="UP000276864">
    <property type="component" value="Unassembled WGS sequence"/>
</dbReference>
<reference evidence="8 9" key="1">
    <citation type="journal article" date="2018" name="BMC Genomics">
        <title>Genomic evidence for intraspecific hybridization in a clonal and extremely halotolerant yeast.</title>
        <authorList>
            <person name="Gostincar C."/>
            <person name="Stajich J.E."/>
            <person name="Zupancic J."/>
            <person name="Zalar P."/>
            <person name="Gunde-Cimerman N."/>
        </authorList>
    </citation>
    <scope>NUCLEOTIDE SEQUENCE [LARGE SCALE GENOMIC DNA]</scope>
    <source>
        <strain evidence="7 9">EXF-6651</strain>
        <strain evidence="6 8">EXF-6669</strain>
    </source>
</reference>
<accession>A0A3M7B1H9</accession>
<dbReference type="VEuPathDB" id="FungiDB:BTJ68_07688"/>
<feature type="region of interest" description="Disordered" evidence="3">
    <location>
        <begin position="1"/>
        <end position="165"/>
    </location>
</feature>
<feature type="compositionally biased region" description="Acidic residues" evidence="3">
    <location>
        <begin position="98"/>
        <end position="141"/>
    </location>
</feature>
<dbReference type="PANTHER" id="PTHR15565:SF0">
    <property type="entry name" value="PROTEIN AATF"/>
    <property type="match status" value="1"/>
</dbReference>
<dbReference type="Proteomes" id="UP000271337">
    <property type="component" value="Unassembled WGS sequence"/>
</dbReference>
<evidence type="ECO:0000313" key="7">
    <source>
        <dbReference type="EMBL" id="RMY33546.1"/>
    </source>
</evidence>
<dbReference type="GO" id="GO:0000462">
    <property type="term" value="P:maturation of SSU-rRNA from tricistronic rRNA transcript (SSU-rRNA, 5.8S rRNA, LSU-rRNA)"/>
    <property type="evidence" value="ECO:0007669"/>
    <property type="project" value="TreeGrafter"/>
</dbReference>
<evidence type="ECO:0000259" key="5">
    <source>
        <dbReference type="Pfam" id="PF13339"/>
    </source>
</evidence>
<feature type="compositionally biased region" description="Basic and acidic residues" evidence="3">
    <location>
        <begin position="9"/>
        <end position="18"/>
    </location>
</feature>
<dbReference type="OrthoDB" id="5783963at2759"/>
<evidence type="ECO:0000313" key="6">
    <source>
        <dbReference type="EMBL" id="RMY17876.1"/>
    </source>
</evidence>
<dbReference type="EMBL" id="QWIL01000524">
    <property type="protein sequence ID" value="RMY17876.1"/>
    <property type="molecule type" value="Genomic_DNA"/>
</dbReference>
<feature type="compositionally biased region" description="Acidic residues" evidence="3">
    <location>
        <begin position="468"/>
        <end position="480"/>
    </location>
</feature>
<dbReference type="Pfam" id="PF08164">
    <property type="entry name" value="TRAUB"/>
    <property type="match status" value="1"/>
</dbReference>
<protein>
    <recommendedName>
        <fullName evidence="2">Protein BFR2</fullName>
    </recommendedName>
</protein>
<evidence type="ECO:0000313" key="9">
    <source>
        <dbReference type="Proteomes" id="UP000276864"/>
    </source>
</evidence>
<evidence type="ECO:0000256" key="3">
    <source>
        <dbReference type="SAM" id="MobiDB-lite"/>
    </source>
</evidence>
<feature type="domain" description="Apoptosis-antagonizing transcription factor C-terminal" evidence="4">
    <location>
        <begin position="373"/>
        <end position="453"/>
    </location>
</feature>
<dbReference type="PANTHER" id="PTHR15565">
    <property type="entry name" value="AATF PROTEIN APOPTOSIS ANTAGONIZING TRANSCRIPTION FACTOR"/>
    <property type="match status" value="1"/>
</dbReference>
<evidence type="ECO:0000256" key="2">
    <source>
        <dbReference type="ARBA" id="ARBA00013850"/>
    </source>
</evidence>
<comment type="similarity">
    <text evidence="1">Belongs to the AATF family.</text>
</comment>
<dbReference type="InterPro" id="IPR039223">
    <property type="entry name" value="AATF/Bfr2"/>
</dbReference>
<feature type="compositionally biased region" description="Basic and acidic residues" evidence="3">
    <location>
        <begin position="153"/>
        <end position="165"/>
    </location>
</feature>
<dbReference type="EMBL" id="QWIM01000532">
    <property type="protein sequence ID" value="RMY33546.1"/>
    <property type="molecule type" value="Genomic_DNA"/>
</dbReference>
<feature type="compositionally biased region" description="Basic and acidic residues" evidence="3">
    <location>
        <begin position="48"/>
        <end position="59"/>
    </location>
</feature>
<sequence length="490" mass="54569">MAPNRGRGRAKEFEDDLKPQQNDFDPEADDGFDERGSDDSAGEDDAPEGGREHYVDVGKSKLRRGKDVALGPQYRGSKVSRRDMSDDDEDDPFNKGFDEEDSEAEDPQEDFGSSGEEDDQDEDDEDETPDTDMDEHEDEDEGTARPKLGAARNDADLAEARKAMADEQKQVAATLTQASQADAEKGRAVKKQRTAFDALLGARMKLQKGLVGTNTLVGMPEDDINDQRDTASDAISAAETAAFNLWSSLTSFRDDLISARTGEKRKRSAFTTATPTSKLWTYTQDQEESFQPHRTATLQKWSAKTRGPSALPQQSRLNNTAQQTGIMDVINEQLTTNSERLLKRAQTPRSCAPLQLSNKVTEDSKIYDDADFYGLLLKELLEQKSADSVAASNIDLSFQMRRDNKTKKNVDTKASKGRKLRYTVHEKLQNFMVPENRASWGERQTDELFGSLFGQRLGLAEDGKEGEGEQEMEDQQEVDPAEAGLMMFRG</sequence>
<organism evidence="7 9">
    <name type="scientific">Hortaea werneckii</name>
    <name type="common">Black yeast</name>
    <name type="synonym">Cladosporium werneckii</name>
    <dbReference type="NCBI Taxonomy" id="91943"/>
    <lineage>
        <taxon>Eukaryota</taxon>
        <taxon>Fungi</taxon>
        <taxon>Dikarya</taxon>
        <taxon>Ascomycota</taxon>
        <taxon>Pezizomycotina</taxon>
        <taxon>Dothideomycetes</taxon>
        <taxon>Dothideomycetidae</taxon>
        <taxon>Mycosphaerellales</taxon>
        <taxon>Teratosphaeriaceae</taxon>
        <taxon>Hortaea</taxon>
    </lineage>
</organism>
<dbReference type="InterPro" id="IPR025160">
    <property type="entry name" value="AATF"/>
</dbReference>
<comment type="caution">
    <text evidence="7">The sequence shown here is derived from an EMBL/GenBank/DDBJ whole genome shotgun (WGS) entry which is preliminary data.</text>
</comment>
<dbReference type="InterPro" id="IPR012617">
    <property type="entry name" value="AATF_C"/>
</dbReference>
<dbReference type="GO" id="GO:0005730">
    <property type="term" value="C:nucleolus"/>
    <property type="evidence" value="ECO:0007669"/>
    <property type="project" value="TreeGrafter"/>
</dbReference>
<gene>
    <name evidence="7" type="ORF">D0866_05848</name>
    <name evidence="6" type="ORF">D0867_05722</name>
</gene>
<dbReference type="AlphaFoldDB" id="A0A3M7B1H9"/>
<evidence type="ECO:0000313" key="8">
    <source>
        <dbReference type="Proteomes" id="UP000271337"/>
    </source>
</evidence>
<evidence type="ECO:0000256" key="1">
    <source>
        <dbReference type="ARBA" id="ARBA00008966"/>
    </source>
</evidence>
<proteinExistence type="inferred from homology"/>
<name>A0A3M7B1H9_HORWE</name>